<accession>A0A6J6SQJ4</accession>
<evidence type="ECO:0000259" key="2">
    <source>
        <dbReference type="Pfam" id="PF20177"/>
    </source>
</evidence>
<protein>
    <submittedName>
        <fullName evidence="3">Unannotated protein</fullName>
    </submittedName>
</protein>
<feature type="domain" description="DUF6542" evidence="2">
    <location>
        <begin position="194"/>
        <end position="308"/>
    </location>
</feature>
<proteinExistence type="predicted"/>
<dbReference type="Pfam" id="PF20177">
    <property type="entry name" value="DUF6542"/>
    <property type="match status" value="1"/>
</dbReference>
<dbReference type="EMBL" id="CAEZYW010000062">
    <property type="protein sequence ID" value="CAB4737060.1"/>
    <property type="molecule type" value="Genomic_DNA"/>
</dbReference>
<organism evidence="3">
    <name type="scientific">freshwater metagenome</name>
    <dbReference type="NCBI Taxonomy" id="449393"/>
    <lineage>
        <taxon>unclassified sequences</taxon>
        <taxon>metagenomes</taxon>
        <taxon>ecological metagenomes</taxon>
    </lineage>
</organism>
<sequence>MSEGFGAVRDVSDDDAYDRLFRPEPEHELHNSYATPSLVPEPVVAPAGRNLVDTGRLFRSVHAEAAAPALEAVPAAEVPHLRTLRLEVSEPVAPILSTRAFEPMPTDDRFDDEVVAAAVSVEPRPVLPPLEDEALEPASILIVREPESVVDAPSLVNPRPIPVEHFDDLRGSYEPAAEGFWAADAMHDFDWHTGFRPTGAYLIVIGATLIAGLASALFLGSGTGWLTGLVLLLASALVAARIRIPDASVAVIAPPIAFFLACITVGQIGLSGTGGLVGRVVDVFFALASGWYWVIGPAVVALAIVVWRRRRSE</sequence>
<feature type="transmembrane region" description="Helical" evidence="1">
    <location>
        <begin position="249"/>
        <end position="270"/>
    </location>
</feature>
<gene>
    <name evidence="3" type="ORF">UFOPK2786_00550</name>
</gene>
<feature type="transmembrane region" description="Helical" evidence="1">
    <location>
        <begin position="199"/>
        <end position="219"/>
    </location>
</feature>
<keyword evidence="1" id="KW-0812">Transmembrane</keyword>
<feature type="transmembrane region" description="Helical" evidence="1">
    <location>
        <begin position="290"/>
        <end position="307"/>
    </location>
</feature>
<feature type="transmembrane region" description="Helical" evidence="1">
    <location>
        <begin position="225"/>
        <end position="242"/>
    </location>
</feature>
<evidence type="ECO:0000313" key="3">
    <source>
        <dbReference type="EMBL" id="CAB4737060.1"/>
    </source>
</evidence>
<name>A0A6J6SQJ4_9ZZZZ</name>
<dbReference type="AlphaFoldDB" id="A0A6J6SQJ4"/>
<keyword evidence="1" id="KW-0472">Membrane</keyword>
<evidence type="ECO:0000256" key="1">
    <source>
        <dbReference type="SAM" id="Phobius"/>
    </source>
</evidence>
<dbReference type="InterPro" id="IPR046672">
    <property type="entry name" value="DUF6542"/>
</dbReference>
<keyword evidence="1" id="KW-1133">Transmembrane helix</keyword>
<reference evidence="3" key="1">
    <citation type="submission" date="2020-05" db="EMBL/GenBank/DDBJ databases">
        <authorList>
            <person name="Chiriac C."/>
            <person name="Salcher M."/>
            <person name="Ghai R."/>
            <person name="Kavagutti S V."/>
        </authorList>
    </citation>
    <scope>NUCLEOTIDE SEQUENCE</scope>
</reference>